<dbReference type="InterPro" id="IPR001763">
    <property type="entry name" value="Rhodanese-like_dom"/>
</dbReference>
<accession>A0A066RSW4</accession>
<comment type="caution">
    <text evidence="2">The sequence shown here is derived from an EMBL/GenBank/DDBJ whole genome shotgun (WGS) entry which is preliminary data.</text>
</comment>
<dbReference type="PROSITE" id="PS50206">
    <property type="entry name" value="RHODANESE_3"/>
    <property type="match status" value="1"/>
</dbReference>
<dbReference type="InterPro" id="IPR050229">
    <property type="entry name" value="GlpE_sulfurtransferase"/>
</dbReference>
<dbReference type="InterPro" id="IPR036873">
    <property type="entry name" value="Rhodanese-like_dom_sf"/>
</dbReference>
<evidence type="ECO:0000259" key="1">
    <source>
        <dbReference type="PROSITE" id="PS50206"/>
    </source>
</evidence>
<sequence>MLVNGRKLAEHAKENIREISCHELAVLMNKDMILIDVREQHETDSGLLPGAVHMSRGVLEMQLDQHPAVAHHLDPLAVMAQQPVYLYCRSGARSALAAESLRRMGFSQVYSLAGGIQAWQEAGFPVVRLQAR</sequence>
<reference evidence="2 3" key="1">
    <citation type="submission" date="2014-04" db="EMBL/GenBank/DDBJ databases">
        <title>Draft genome sequence of Photobacterium halotolerans S2753: a solonamide, ngercheumicin and holomycin producer.</title>
        <authorList>
            <person name="Machado H.R."/>
            <person name="Gram L."/>
        </authorList>
    </citation>
    <scope>NUCLEOTIDE SEQUENCE [LARGE SCALE GENOMIC DNA]</scope>
    <source>
        <strain evidence="2 3">S2753</strain>
    </source>
</reference>
<evidence type="ECO:0000313" key="2">
    <source>
        <dbReference type="EMBL" id="KDM93454.1"/>
    </source>
</evidence>
<dbReference type="PANTHER" id="PTHR43031">
    <property type="entry name" value="FAD-DEPENDENT OXIDOREDUCTASE"/>
    <property type="match status" value="1"/>
</dbReference>
<name>A0A066RSW4_9GAMM</name>
<proteinExistence type="predicted"/>
<dbReference type="Proteomes" id="UP000027192">
    <property type="component" value="Unassembled WGS sequence"/>
</dbReference>
<dbReference type="OrthoDB" id="9814704at2"/>
<dbReference type="Gene3D" id="3.40.250.10">
    <property type="entry name" value="Rhodanese-like domain"/>
    <property type="match status" value="1"/>
</dbReference>
<keyword evidence="3" id="KW-1185">Reference proteome</keyword>
<dbReference type="AlphaFoldDB" id="A0A066RSW4"/>
<evidence type="ECO:0000313" key="3">
    <source>
        <dbReference type="Proteomes" id="UP000027192"/>
    </source>
</evidence>
<dbReference type="EMBL" id="JMIB01000002">
    <property type="protein sequence ID" value="KDM93454.1"/>
    <property type="molecule type" value="Genomic_DNA"/>
</dbReference>
<gene>
    <name evidence="2" type="ORF">EA58_00895</name>
</gene>
<feature type="domain" description="Rhodanese" evidence="1">
    <location>
        <begin position="28"/>
        <end position="128"/>
    </location>
</feature>
<dbReference type="SUPFAM" id="SSF52821">
    <property type="entry name" value="Rhodanese/Cell cycle control phosphatase"/>
    <property type="match status" value="1"/>
</dbReference>
<dbReference type="PANTHER" id="PTHR43031:SF1">
    <property type="entry name" value="PYRIDINE NUCLEOTIDE-DISULPHIDE OXIDOREDUCTASE"/>
    <property type="match status" value="1"/>
</dbReference>
<dbReference type="STRING" id="1654360.EA58_00895"/>
<organism evidence="2 3">
    <name type="scientific">Photobacterium galatheae</name>
    <dbReference type="NCBI Taxonomy" id="1654360"/>
    <lineage>
        <taxon>Bacteria</taxon>
        <taxon>Pseudomonadati</taxon>
        <taxon>Pseudomonadota</taxon>
        <taxon>Gammaproteobacteria</taxon>
        <taxon>Vibrionales</taxon>
        <taxon>Vibrionaceae</taxon>
        <taxon>Photobacterium</taxon>
    </lineage>
</organism>
<dbReference type="RefSeq" id="WP_036747779.1">
    <property type="nucleotide sequence ID" value="NZ_JAGSGC010000001.1"/>
</dbReference>
<protein>
    <recommendedName>
        <fullName evidence="1">Rhodanese domain-containing protein</fullName>
    </recommendedName>
</protein>
<dbReference type="Pfam" id="PF00581">
    <property type="entry name" value="Rhodanese"/>
    <property type="match status" value="1"/>
</dbReference>
<dbReference type="SMART" id="SM00450">
    <property type="entry name" value="RHOD"/>
    <property type="match status" value="1"/>
</dbReference>